<keyword evidence="1" id="KW-0472">Membrane</keyword>
<name>A0A850HH00_9FIRM</name>
<sequence length="313" mass="33936">MEAILRLNEVEYEKKGLIHRIWISICVVAGLVFLYTCAVTGMMDREYKLEASASLHMRSSAGTDERIDENIELLNMAELPGIAVTEGAERITILREVEQANAPEVTRNVAIEKSFANPGSVAEGNQMGGHGDALPAPSVCTVRLHGNGGAPELSVHQEQISDVGASWTKPRRLGKEFSGWYLDAACTIPYEGVEEGISELDLYAGWKDFAGFISDARGYLIGCTSELLVADGIFLLPVSPDCVGIASGAFDGVNESVLELYITANITEIEEGALDSLKPLWYIEADPANPSYYSEDGVLYHRNGAVVKDPFTD</sequence>
<dbReference type="Proteomes" id="UP000701680">
    <property type="component" value="Unassembled WGS sequence"/>
</dbReference>
<protein>
    <submittedName>
        <fullName evidence="3">InlB B-repeat-containing protein</fullName>
    </submittedName>
</protein>
<evidence type="ECO:0000313" key="5">
    <source>
        <dbReference type="Proteomes" id="UP000701680"/>
    </source>
</evidence>
<accession>A0A850HH00</accession>
<dbReference type="InterPro" id="IPR032675">
    <property type="entry name" value="LRR_dom_sf"/>
</dbReference>
<dbReference type="EMBL" id="JAAIUO010000002">
    <property type="protein sequence ID" value="NSK13859.1"/>
    <property type="molecule type" value="Genomic_DNA"/>
</dbReference>
<dbReference type="Gene3D" id="2.60.40.4270">
    <property type="entry name" value="Listeria-Bacteroides repeat domain"/>
    <property type="match status" value="1"/>
</dbReference>
<reference evidence="3" key="2">
    <citation type="submission" date="2020-02" db="EMBL/GenBank/DDBJ databases">
        <authorList>
            <person name="Littmann E."/>
            <person name="Sorbara M."/>
        </authorList>
    </citation>
    <scope>NUCLEOTIDE SEQUENCE</scope>
    <source>
        <strain evidence="3">MSK.17.11</strain>
        <strain evidence="2">MSK.17.38</strain>
    </source>
</reference>
<evidence type="ECO:0000313" key="2">
    <source>
        <dbReference type="EMBL" id="NSK13859.1"/>
    </source>
</evidence>
<dbReference type="OrthoDB" id="2068263at2"/>
<reference evidence="4 5" key="1">
    <citation type="journal article" date="2020" name="Cell Host Microbe">
        <title>Functional and Genomic Variation between Human-Derived Isolates of Lachnospiraceae Reveals Inter- and Intra-Species Diversity.</title>
        <authorList>
            <person name="Sorbara M.T."/>
            <person name="Littmann E.R."/>
            <person name="Fontana E."/>
            <person name="Moody T.U."/>
            <person name="Kohout C.E."/>
            <person name="Gjonbalaj M."/>
            <person name="Eaton V."/>
            <person name="Seok R."/>
            <person name="Leiner I.M."/>
            <person name="Pamer E.G."/>
        </authorList>
    </citation>
    <scope>NUCLEOTIDE SEQUENCE [LARGE SCALE GENOMIC DNA]</scope>
    <source>
        <strain evidence="3 4">MSK.17.11</strain>
        <strain evidence="2 5">MSK.17.38</strain>
    </source>
</reference>
<dbReference type="Gene3D" id="3.80.10.10">
    <property type="entry name" value="Ribonuclease Inhibitor"/>
    <property type="match status" value="1"/>
</dbReference>
<dbReference type="Proteomes" id="UP000528555">
    <property type="component" value="Unassembled WGS sequence"/>
</dbReference>
<evidence type="ECO:0000313" key="3">
    <source>
        <dbReference type="EMBL" id="NVH58054.1"/>
    </source>
</evidence>
<organism evidence="3 4">
    <name type="scientific">Dorea phocaeensis</name>
    <dbReference type="NCBI Taxonomy" id="2040291"/>
    <lineage>
        <taxon>Bacteria</taxon>
        <taxon>Bacillati</taxon>
        <taxon>Bacillota</taxon>
        <taxon>Clostridia</taxon>
        <taxon>Lachnospirales</taxon>
        <taxon>Lachnospiraceae</taxon>
        <taxon>Dorea</taxon>
    </lineage>
</organism>
<feature type="transmembrane region" description="Helical" evidence="1">
    <location>
        <begin position="21"/>
        <end position="43"/>
    </location>
</feature>
<comment type="caution">
    <text evidence="3">The sequence shown here is derived from an EMBL/GenBank/DDBJ whole genome shotgun (WGS) entry which is preliminary data.</text>
</comment>
<gene>
    <name evidence="3" type="ORF">G5A66_05180</name>
    <name evidence="2" type="ORF">G5A75_03020</name>
</gene>
<dbReference type="EMBL" id="JAAITX010000002">
    <property type="protein sequence ID" value="NVH58054.1"/>
    <property type="molecule type" value="Genomic_DNA"/>
</dbReference>
<keyword evidence="1" id="KW-0812">Transmembrane</keyword>
<keyword evidence="4" id="KW-1185">Reference proteome</keyword>
<dbReference type="AlphaFoldDB" id="A0A850HH00"/>
<dbReference type="InterPro" id="IPR042229">
    <property type="entry name" value="Listeria/Bacterioides_rpt_sf"/>
</dbReference>
<evidence type="ECO:0000256" key="1">
    <source>
        <dbReference type="SAM" id="Phobius"/>
    </source>
</evidence>
<keyword evidence="1" id="KW-1133">Transmembrane helix</keyword>
<proteinExistence type="predicted"/>
<dbReference type="RefSeq" id="WP_101694150.1">
    <property type="nucleotide sequence ID" value="NZ_JAAITX010000002.1"/>
</dbReference>
<evidence type="ECO:0000313" key="4">
    <source>
        <dbReference type="Proteomes" id="UP000528555"/>
    </source>
</evidence>